<dbReference type="STRING" id="589865.DaAHT2_0152"/>
<reference evidence="3" key="1">
    <citation type="submission" date="2010-02" db="EMBL/GenBank/DDBJ databases">
        <title>Complete sequence of Desulfurivibrio alkaliphilus AHT2.</title>
        <authorList>
            <consortium name="US DOE Joint Genome Institute"/>
            <person name="Pitluck S."/>
            <person name="Chertkov O."/>
            <person name="Detter J.C."/>
            <person name="Han C."/>
            <person name="Tapia R."/>
            <person name="Larimer F."/>
            <person name="Land M."/>
            <person name="Hauser L."/>
            <person name="Kyrpides N."/>
            <person name="Mikhailova N."/>
            <person name="Sorokin D.Y."/>
            <person name="Muyzer G."/>
            <person name="Woyke T."/>
        </authorList>
    </citation>
    <scope>NUCLEOTIDE SEQUENCE [LARGE SCALE GENOMIC DNA]</scope>
    <source>
        <strain evidence="3">DSM 19089 / UNIQEM U267 / AHT2</strain>
    </source>
</reference>
<evidence type="ECO:0000313" key="2">
    <source>
        <dbReference type="EMBL" id="ADH84863.1"/>
    </source>
</evidence>
<keyword evidence="3" id="KW-1185">Reference proteome</keyword>
<dbReference type="Proteomes" id="UP000001508">
    <property type="component" value="Chromosome"/>
</dbReference>
<keyword evidence="1" id="KW-0175">Coiled coil</keyword>
<dbReference type="PANTHER" id="PTHR38664:SF1">
    <property type="entry name" value="SLR0058 PROTEIN"/>
    <property type="match status" value="1"/>
</dbReference>
<dbReference type="eggNOG" id="COG3937">
    <property type="taxonomic scope" value="Bacteria"/>
</dbReference>
<sequence>MMVRDTIRKSLYAGLGVAVVTCEEIRKTVDRFVEAGKMSAEDSEALINELSTKGEKQQKEFQQWLTDIARTTFDRMEIADKQKVDELSAKVKNLEERITLLEDLRHKEEKSH</sequence>
<dbReference type="InterPro" id="IPR008769">
    <property type="entry name" value="PhaF_PhaI"/>
</dbReference>
<dbReference type="NCBIfam" id="NF047773">
    <property type="entry name" value="phas_rel_Lepto"/>
    <property type="match status" value="1"/>
</dbReference>
<name>D6Z5Y1_DESAT</name>
<dbReference type="HOGENOM" id="CLU_131526_4_3_7"/>
<feature type="coiled-coil region" evidence="1">
    <location>
        <begin position="40"/>
        <end position="111"/>
    </location>
</feature>
<dbReference type="InParanoid" id="D6Z5Y1"/>
<evidence type="ECO:0008006" key="4">
    <source>
        <dbReference type="Google" id="ProtNLM"/>
    </source>
</evidence>
<gene>
    <name evidence="2" type="ordered locus">DaAHT2_0152</name>
</gene>
<protein>
    <recommendedName>
        <fullName evidence="4">Polyhydroxyalkanoate synthesis regulator phasin</fullName>
    </recommendedName>
</protein>
<proteinExistence type="predicted"/>
<dbReference type="KEGG" id="dak:DaAHT2_0152"/>
<evidence type="ECO:0000313" key="3">
    <source>
        <dbReference type="Proteomes" id="UP000001508"/>
    </source>
</evidence>
<accession>D6Z5Y1</accession>
<evidence type="ECO:0000256" key="1">
    <source>
        <dbReference type="SAM" id="Coils"/>
    </source>
</evidence>
<dbReference type="EMBL" id="CP001940">
    <property type="protein sequence ID" value="ADH84863.1"/>
    <property type="molecule type" value="Genomic_DNA"/>
</dbReference>
<dbReference type="AlphaFoldDB" id="D6Z5Y1"/>
<dbReference type="PANTHER" id="PTHR38664">
    <property type="entry name" value="SLR0058 PROTEIN"/>
    <property type="match status" value="1"/>
</dbReference>
<organism evidence="2 3">
    <name type="scientific">Desulfurivibrio alkaliphilus (strain DSM 19089 / UNIQEM U267 / AHT2)</name>
    <dbReference type="NCBI Taxonomy" id="589865"/>
    <lineage>
        <taxon>Bacteria</taxon>
        <taxon>Pseudomonadati</taxon>
        <taxon>Thermodesulfobacteriota</taxon>
        <taxon>Desulfobulbia</taxon>
        <taxon>Desulfobulbales</taxon>
        <taxon>Desulfobulbaceae</taxon>
        <taxon>Desulfurivibrio</taxon>
    </lineage>
</organism>
<dbReference type="RefSeq" id="WP_013162394.1">
    <property type="nucleotide sequence ID" value="NC_014216.1"/>
</dbReference>